<evidence type="ECO:0000256" key="3">
    <source>
        <dbReference type="ARBA" id="ARBA00022679"/>
    </source>
</evidence>
<evidence type="ECO:0000256" key="9">
    <source>
        <dbReference type="RuleBase" id="RU364020"/>
    </source>
</evidence>
<dbReference type="InterPro" id="IPR005331">
    <property type="entry name" value="Sulfotransferase"/>
</dbReference>
<keyword evidence="8 9" id="KW-0325">Glycoprotein</keyword>
<evidence type="ECO:0000256" key="4">
    <source>
        <dbReference type="ARBA" id="ARBA00022692"/>
    </source>
</evidence>
<dbReference type="EMBL" id="CAXKWB010031663">
    <property type="protein sequence ID" value="CAL4139972.1"/>
    <property type="molecule type" value="Genomic_DNA"/>
</dbReference>
<protein>
    <recommendedName>
        <fullName evidence="9">Carbohydrate sulfotransferase</fullName>
        <ecNumber evidence="9">2.8.2.-</ecNumber>
    </recommendedName>
</protein>
<dbReference type="Proteomes" id="UP001497623">
    <property type="component" value="Unassembled WGS sequence"/>
</dbReference>
<proteinExistence type="inferred from homology"/>
<evidence type="ECO:0000313" key="10">
    <source>
        <dbReference type="EMBL" id="CAL4139972.1"/>
    </source>
</evidence>
<keyword evidence="11" id="KW-1185">Reference proteome</keyword>
<dbReference type="Pfam" id="PF03567">
    <property type="entry name" value="Sulfotransfer_2"/>
    <property type="match status" value="1"/>
</dbReference>
<dbReference type="GO" id="GO:0008146">
    <property type="term" value="F:sulfotransferase activity"/>
    <property type="evidence" value="ECO:0007669"/>
    <property type="project" value="InterPro"/>
</dbReference>
<comment type="similarity">
    <text evidence="2 9">Belongs to the sulfotransferase 2 family.</text>
</comment>
<organism evidence="10 11">
    <name type="scientific">Meganyctiphanes norvegica</name>
    <name type="common">Northern krill</name>
    <name type="synonym">Thysanopoda norvegica</name>
    <dbReference type="NCBI Taxonomy" id="48144"/>
    <lineage>
        <taxon>Eukaryota</taxon>
        <taxon>Metazoa</taxon>
        <taxon>Ecdysozoa</taxon>
        <taxon>Arthropoda</taxon>
        <taxon>Crustacea</taxon>
        <taxon>Multicrustacea</taxon>
        <taxon>Malacostraca</taxon>
        <taxon>Eumalacostraca</taxon>
        <taxon>Eucarida</taxon>
        <taxon>Euphausiacea</taxon>
        <taxon>Euphausiidae</taxon>
        <taxon>Meganyctiphanes</taxon>
    </lineage>
</organism>
<comment type="caution">
    <text evidence="10">The sequence shown here is derived from an EMBL/GenBank/DDBJ whole genome shotgun (WGS) entry which is preliminary data.</text>
</comment>
<dbReference type="GO" id="GO:0016051">
    <property type="term" value="P:carbohydrate biosynthetic process"/>
    <property type="evidence" value="ECO:0007669"/>
    <property type="project" value="InterPro"/>
</dbReference>
<sequence>GRVNHLTFSKNNSYAVTFKQFINFITQRMDQHWVPIHTWCAPCYNRYDFFLDLATFKDDLRYIYKQAGIAESHEDTTKNNSTRKAGPKLQVWDYFKELPRRLLKRVHAIYRMDFKLFGYEI</sequence>
<comment type="subcellular location">
    <subcellularLocation>
        <location evidence="1 9">Golgi apparatus membrane</location>
        <topology evidence="1 9">Single-pass type II membrane protein</topology>
    </subcellularLocation>
</comment>
<feature type="non-terminal residue" evidence="10">
    <location>
        <position position="1"/>
    </location>
</feature>
<evidence type="ECO:0000256" key="7">
    <source>
        <dbReference type="ARBA" id="ARBA00023136"/>
    </source>
</evidence>
<evidence type="ECO:0000256" key="6">
    <source>
        <dbReference type="ARBA" id="ARBA00023034"/>
    </source>
</evidence>
<dbReference type="GO" id="GO:0000139">
    <property type="term" value="C:Golgi membrane"/>
    <property type="evidence" value="ECO:0007669"/>
    <property type="project" value="UniProtKB-SubCell"/>
</dbReference>
<keyword evidence="6 9" id="KW-0333">Golgi apparatus</keyword>
<feature type="non-terminal residue" evidence="10">
    <location>
        <position position="121"/>
    </location>
</feature>
<dbReference type="PANTHER" id="PTHR12137:SF54">
    <property type="entry name" value="CARBOHYDRATE SULFOTRANSFERASE"/>
    <property type="match status" value="1"/>
</dbReference>
<dbReference type="InterPro" id="IPR018011">
    <property type="entry name" value="Carb_sulfotrans_8-10"/>
</dbReference>
<keyword evidence="9" id="KW-0735">Signal-anchor</keyword>
<evidence type="ECO:0000256" key="2">
    <source>
        <dbReference type="ARBA" id="ARBA00006339"/>
    </source>
</evidence>
<keyword evidence="5" id="KW-1133">Transmembrane helix</keyword>
<evidence type="ECO:0000313" key="11">
    <source>
        <dbReference type="Proteomes" id="UP001497623"/>
    </source>
</evidence>
<evidence type="ECO:0000256" key="5">
    <source>
        <dbReference type="ARBA" id="ARBA00022989"/>
    </source>
</evidence>
<evidence type="ECO:0000256" key="1">
    <source>
        <dbReference type="ARBA" id="ARBA00004323"/>
    </source>
</evidence>
<reference evidence="10 11" key="1">
    <citation type="submission" date="2024-05" db="EMBL/GenBank/DDBJ databases">
        <authorList>
            <person name="Wallberg A."/>
        </authorList>
    </citation>
    <scope>NUCLEOTIDE SEQUENCE [LARGE SCALE GENOMIC DNA]</scope>
</reference>
<dbReference type="EC" id="2.8.2.-" evidence="9"/>
<gene>
    <name evidence="10" type="ORF">MNOR_LOCUS28545</name>
</gene>
<evidence type="ECO:0000256" key="8">
    <source>
        <dbReference type="ARBA" id="ARBA00023180"/>
    </source>
</evidence>
<dbReference type="PANTHER" id="PTHR12137">
    <property type="entry name" value="CARBOHYDRATE SULFOTRANSFERASE"/>
    <property type="match status" value="1"/>
</dbReference>
<dbReference type="AlphaFoldDB" id="A0AAV2RUM9"/>
<name>A0AAV2RUM9_MEGNR</name>
<keyword evidence="4" id="KW-0812">Transmembrane</keyword>
<accession>A0AAV2RUM9</accession>
<keyword evidence="7" id="KW-0472">Membrane</keyword>
<keyword evidence="3 9" id="KW-0808">Transferase</keyword>
<keyword evidence="9" id="KW-0119">Carbohydrate metabolism</keyword>